<comment type="caution">
    <text evidence="2">The sequence shown here is derived from an EMBL/GenBank/DDBJ whole genome shotgun (WGS) entry which is preliminary data.</text>
</comment>
<evidence type="ECO:0000313" key="2">
    <source>
        <dbReference type="EMBL" id="KAF5830565.1"/>
    </source>
</evidence>
<dbReference type="Proteomes" id="UP000815325">
    <property type="component" value="Unassembled WGS sequence"/>
</dbReference>
<dbReference type="EMBL" id="MU070029">
    <property type="protein sequence ID" value="KAF5830565.1"/>
    <property type="molecule type" value="Genomic_DNA"/>
</dbReference>
<proteinExistence type="predicted"/>
<feature type="region of interest" description="Disordered" evidence="1">
    <location>
        <begin position="1"/>
        <end position="93"/>
    </location>
</feature>
<feature type="compositionally biased region" description="Acidic residues" evidence="1">
    <location>
        <begin position="20"/>
        <end position="33"/>
    </location>
</feature>
<feature type="compositionally biased region" description="Basic residues" evidence="1">
    <location>
        <begin position="82"/>
        <end position="93"/>
    </location>
</feature>
<evidence type="ECO:0000256" key="1">
    <source>
        <dbReference type="SAM" id="MobiDB-lite"/>
    </source>
</evidence>
<protein>
    <submittedName>
        <fullName evidence="2">Uncharacterized protein</fullName>
    </submittedName>
</protein>
<name>A0ABQ7G7H7_DUNSA</name>
<gene>
    <name evidence="2" type="ORF">DUNSADRAFT_14350</name>
</gene>
<evidence type="ECO:0000313" key="3">
    <source>
        <dbReference type="Proteomes" id="UP000815325"/>
    </source>
</evidence>
<accession>A0ABQ7G7H7</accession>
<feature type="compositionally biased region" description="Polar residues" evidence="1">
    <location>
        <begin position="55"/>
        <end position="65"/>
    </location>
</feature>
<organism evidence="2 3">
    <name type="scientific">Dunaliella salina</name>
    <name type="common">Green alga</name>
    <name type="synonym">Protococcus salinus</name>
    <dbReference type="NCBI Taxonomy" id="3046"/>
    <lineage>
        <taxon>Eukaryota</taxon>
        <taxon>Viridiplantae</taxon>
        <taxon>Chlorophyta</taxon>
        <taxon>core chlorophytes</taxon>
        <taxon>Chlorophyceae</taxon>
        <taxon>CS clade</taxon>
        <taxon>Chlamydomonadales</taxon>
        <taxon>Dunaliellaceae</taxon>
        <taxon>Dunaliella</taxon>
    </lineage>
</organism>
<reference evidence="2" key="1">
    <citation type="submission" date="2017-08" db="EMBL/GenBank/DDBJ databases">
        <authorList>
            <person name="Polle J.E."/>
            <person name="Barry K."/>
            <person name="Cushman J."/>
            <person name="Schmutz J."/>
            <person name="Tran D."/>
            <person name="Hathwaick L.T."/>
            <person name="Yim W.C."/>
            <person name="Jenkins J."/>
            <person name="Mckie-Krisberg Z.M."/>
            <person name="Prochnik S."/>
            <person name="Lindquist E."/>
            <person name="Dockter R.B."/>
            <person name="Adam C."/>
            <person name="Molina H."/>
            <person name="Bunkerborg J."/>
            <person name="Jin E."/>
            <person name="Buchheim M."/>
            <person name="Magnuson J."/>
        </authorList>
    </citation>
    <scope>NUCLEOTIDE SEQUENCE</scope>
    <source>
        <strain evidence="2">CCAP 19/18</strain>
    </source>
</reference>
<sequence>MGLLEYNPLDLPASLADQHFEEEESESDIEDDEAKQPDAANGGQQVLAKDGKNGPSAQLKPSQAKSPEALAAELGIPVSKSQRARKSRVSADA</sequence>
<keyword evidence="3" id="KW-1185">Reference proteome</keyword>